<organism evidence="5 6">
    <name type="scientific">Symmachiella macrocystis</name>
    <dbReference type="NCBI Taxonomy" id="2527985"/>
    <lineage>
        <taxon>Bacteria</taxon>
        <taxon>Pseudomonadati</taxon>
        <taxon>Planctomycetota</taxon>
        <taxon>Planctomycetia</taxon>
        <taxon>Planctomycetales</taxon>
        <taxon>Planctomycetaceae</taxon>
        <taxon>Symmachiella</taxon>
    </lineage>
</organism>
<dbReference type="GO" id="GO:0070025">
    <property type="term" value="F:carbon monoxide binding"/>
    <property type="evidence" value="ECO:0007669"/>
    <property type="project" value="TreeGrafter"/>
</dbReference>
<dbReference type="OrthoDB" id="9770424at2"/>
<accession>A0A5C6B955</accession>
<dbReference type="Gene3D" id="6.10.20.100">
    <property type="match status" value="1"/>
</dbReference>
<protein>
    <submittedName>
        <fullName evidence="5">Hydrogenase expression/formation protein HypD</fullName>
    </submittedName>
</protein>
<sequence>MKYVDEFRDPTTARQLVAEIRRTATQRWVLMEVCGGQTHGLLRHGIESELRDTVELIHGPGCPVCVTPIAAIDFAQELAMRDNVVVASFGDMLRVPGSRNSLLNVRGAGGHLKIVYSPLDAVTFAQQHPDQQVVFFAVGFETTAPATALAVLQAERLNLSNFSLLVSHVRVQPAMEELMDSPDNRVQAFLAAGHVCTITGFASYDAFVRRYKVPVVVTGFEPIDLLEGILECIRQLETGRKKVSNRYARSVSRAGNLSAQDVVTQVYEIDDRPWRGFGTIPCGGYSLRSEYRRFDAEKRFGHVSLHSQLPILGDEVCRAADVLAGRLRPTACPEFGTACTPESPLGAPMVSSEGACAAYYQYDSAGRAPSFSQTQSEKSTSASPSSSSSDVSTVETGASTK</sequence>
<keyword evidence="2" id="KW-0479">Metal-binding</keyword>
<name>A0A5C6B955_9PLAN</name>
<dbReference type="InterPro" id="IPR042243">
    <property type="entry name" value="HypD_1"/>
</dbReference>
<dbReference type="GO" id="GO:0051539">
    <property type="term" value="F:4 iron, 4 sulfur cluster binding"/>
    <property type="evidence" value="ECO:0007669"/>
    <property type="project" value="TreeGrafter"/>
</dbReference>
<dbReference type="GO" id="GO:0051604">
    <property type="term" value="P:protein maturation"/>
    <property type="evidence" value="ECO:0007669"/>
    <property type="project" value="TreeGrafter"/>
</dbReference>
<dbReference type="InterPro" id="IPR042244">
    <property type="entry name" value="HypD_2_sf"/>
</dbReference>
<evidence type="ECO:0000256" key="2">
    <source>
        <dbReference type="ARBA" id="ARBA00022723"/>
    </source>
</evidence>
<dbReference type="InterPro" id="IPR002780">
    <property type="entry name" value="Hyd_form_HypD"/>
</dbReference>
<evidence type="ECO:0000313" key="5">
    <source>
        <dbReference type="EMBL" id="TWU08805.1"/>
    </source>
</evidence>
<dbReference type="Pfam" id="PF01924">
    <property type="entry name" value="HypD"/>
    <property type="match status" value="1"/>
</dbReference>
<keyword evidence="6" id="KW-1185">Reference proteome</keyword>
<reference evidence="5 6" key="1">
    <citation type="submission" date="2019-02" db="EMBL/GenBank/DDBJ databases">
        <title>Deep-cultivation of Planctomycetes and their phenomic and genomic characterization uncovers novel biology.</title>
        <authorList>
            <person name="Wiegand S."/>
            <person name="Jogler M."/>
            <person name="Boedeker C."/>
            <person name="Pinto D."/>
            <person name="Vollmers J."/>
            <person name="Rivas-Marin E."/>
            <person name="Kohn T."/>
            <person name="Peeters S.H."/>
            <person name="Heuer A."/>
            <person name="Rast P."/>
            <person name="Oberbeckmann S."/>
            <person name="Bunk B."/>
            <person name="Jeske O."/>
            <person name="Meyerdierks A."/>
            <person name="Storesund J.E."/>
            <person name="Kallscheuer N."/>
            <person name="Luecker S."/>
            <person name="Lage O.M."/>
            <person name="Pohl T."/>
            <person name="Merkel B.J."/>
            <person name="Hornburger P."/>
            <person name="Mueller R.-W."/>
            <person name="Bruemmer F."/>
            <person name="Labrenz M."/>
            <person name="Spormann A.M."/>
            <person name="Op Den Camp H."/>
            <person name="Overmann J."/>
            <person name="Amann R."/>
            <person name="Jetten M.S.M."/>
            <person name="Mascher T."/>
            <person name="Medema M.H."/>
            <person name="Devos D.P."/>
            <person name="Kaster A.-K."/>
            <person name="Ovreas L."/>
            <person name="Rohde M."/>
            <person name="Galperin M.Y."/>
            <person name="Jogler C."/>
        </authorList>
    </citation>
    <scope>NUCLEOTIDE SEQUENCE [LARGE SCALE GENOMIC DNA]</scope>
    <source>
        <strain evidence="5 6">CA54</strain>
    </source>
</reference>
<keyword evidence="3" id="KW-0408">Iron</keyword>
<gene>
    <name evidence="5" type="primary">hypD</name>
    <name evidence="5" type="ORF">CA54_40420</name>
</gene>
<feature type="compositionally biased region" description="Low complexity" evidence="4">
    <location>
        <begin position="376"/>
        <end position="392"/>
    </location>
</feature>
<comment type="caution">
    <text evidence="5">The sequence shown here is derived from an EMBL/GenBank/DDBJ whole genome shotgun (WGS) entry which is preliminary data.</text>
</comment>
<dbReference type="Gene3D" id="3.40.50.11740">
    <property type="entry name" value="HypD, alpha/beta domain 2"/>
    <property type="match status" value="2"/>
</dbReference>
<dbReference type="NCBIfam" id="TIGR00075">
    <property type="entry name" value="hypD"/>
    <property type="match status" value="1"/>
</dbReference>
<evidence type="ECO:0000313" key="6">
    <source>
        <dbReference type="Proteomes" id="UP000320735"/>
    </source>
</evidence>
<feature type="region of interest" description="Disordered" evidence="4">
    <location>
        <begin position="368"/>
        <end position="401"/>
    </location>
</feature>
<evidence type="ECO:0000256" key="4">
    <source>
        <dbReference type="SAM" id="MobiDB-lite"/>
    </source>
</evidence>
<proteinExistence type="inferred from homology"/>
<dbReference type="PIRSF" id="PIRSF005622">
    <property type="entry name" value="Hydrgn_mat_hypD"/>
    <property type="match status" value="1"/>
</dbReference>
<dbReference type="AlphaFoldDB" id="A0A5C6B955"/>
<dbReference type="EMBL" id="SJPP01000002">
    <property type="protein sequence ID" value="TWU08805.1"/>
    <property type="molecule type" value="Genomic_DNA"/>
</dbReference>
<evidence type="ECO:0000256" key="3">
    <source>
        <dbReference type="ARBA" id="ARBA00023004"/>
    </source>
</evidence>
<dbReference type="GO" id="GO:0005506">
    <property type="term" value="F:iron ion binding"/>
    <property type="evidence" value="ECO:0007669"/>
    <property type="project" value="TreeGrafter"/>
</dbReference>
<dbReference type="PANTHER" id="PTHR30149:SF0">
    <property type="entry name" value="HYDROGENASE MATURATION FACTOR HYPD"/>
    <property type="match status" value="1"/>
</dbReference>
<evidence type="ECO:0000256" key="1">
    <source>
        <dbReference type="ARBA" id="ARBA00007888"/>
    </source>
</evidence>
<comment type="similarity">
    <text evidence="1">Belongs to the HypD family.</text>
</comment>
<dbReference type="RefSeq" id="WP_146372602.1">
    <property type="nucleotide sequence ID" value="NZ_SJPP01000002.1"/>
</dbReference>
<dbReference type="PANTHER" id="PTHR30149">
    <property type="entry name" value="HYDROGENASE PROTEIN ASSEMBLY PROTEIN HYPD"/>
    <property type="match status" value="1"/>
</dbReference>
<dbReference type="Proteomes" id="UP000320735">
    <property type="component" value="Unassembled WGS sequence"/>
</dbReference>